<dbReference type="GeneID" id="81395825"/>
<sequence>MGVTYRHGISILQLIIYLPSFFMASFLVFRHGFRQNSGFFFLVLFTLTRIVGACCDLATIHNSSTGIFIAAAICGSIGLSPLMLTCSGLLSRANLSIQNTTDQPALHTLFFHFFRLMTILCMVLSIVGITSDMSPEGLSHPDIKVKVGAILYVVTWALMCLYLAMLIWRRYALEKGERRTLVAVAISAPFILVRVIYSLLIWFAHDSAFSLFNGSVTVQLVMSVLEEFAVVIVCLGVGMTLRMRSMTPAQDAKASSAYPPASYANA</sequence>
<feature type="transmembrane region" description="Helical" evidence="1">
    <location>
        <begin position="216"/>
        <end position="237"/>
    </location>
</feature>
<dbReference type="AlphaFoldDB" id="A0A9W9K321"/>
<evidence type="ECO:0000256" key="1">
    <source>
        <dbReference type="SAM" id="Phobius"/>
    </source>
</evidence>
<dbReference type="Proteomes" id="UP001141434">
    <property type="component" value="Unassembled WGS sequence"/>
</dbReference>
<name>A0A9W9K321_9EURO</name>
<feature type="transmembrane region" description="Helical" evidence="1">
    <location>
        <begin position="6"/>
        <end position="27"/>
    </location>
</feature>
<keyword evidence="1" id="KW-0812">Transmembrane</keyword>
<dbReference type="RefSeq" id="XP_056509456.1">
    <property type="nucleotide sequence ID" value="XM_056656656.1"/>
</dbReference>
<reference evidence="3" key="1">
    <citation type="submission" date="2022-11" db="EMBL/GenBank/DDBJ databases">
        <authorList>
            <person name="Petersen C."/>
        </authorList>
    </citation>
    <scope>NUCLEOTIDE SEQUENCE</scope>
    <source>
        <strain evidence="3">IBT 34128</strain>
    </source>
</reference>
<evidence type="ECO:0000313" key="4">
    <source>
        <dbReference type="Proteomes" id="UP001141434"/>
    </source>
</evidence>
<comment type="caution">
    <text evidence="3">The sequence shown here is derived from an EMBL/GenBank/DDBJ whole genome shotgun (WGS) entry which is preliminary data.</text>
</comment>
<feature type="transmembrane region" description="Helical" evidence="1">
    <location>
        <begin position="180"/>
        <end position="204"/>
    </location>
</feature>
<proteinExistence type="predicted"/>
<feature type="transmembrane region" description="Helical" evidence="1">
    <location>
        <begin position="66"/>
        <end position="90"/>
    </location>
</feature>
<dbReference type="InterPro" id="IPR056119">
    <property type="entry name" value="DUF7702"/>
</dbReference>
<feature type="domain" description="DUF7702" evidence="2">
    <location>
        <begin position="3"/>
        <end position="242"/>
    </location>
</feature>
<feature type="transmembrane region" description="Helical" evidence="1">
    <location>
        <begin position="149"/>
        <end position="168"/>
    </location>
</feature>
<keyword evidence="1" id="KW-1133">Transmembrane helix</keyword>
<accession>A0A9W9K321</accession>
<dbReference type="PANTHER" id="PTHR42109:SF2">
    <property type="entry name" value="INTEGRAL MEMBRANE PROTEIN"/>
    <property type="match status" value="1"/>
</dbReference>
<dbReference type="Pfam" id="PF24800">
    <property type="entry name" value="DUF7702"/>
    <property type="match status" value="1"/>
</dbReference>
<keyword evidence="4" id="KW-1185">Reference proteome</keyword>
<dbReference type="PANTHER" id="PTHR42109">
    <property type="entry name" value="UNPLACED GENOMIC SCAFFOLD UM_SCAF_CONTIG_1.265, WHOLE GENOME SHOTGUN SEQUENCE"/>
    <property type="match status" value="1"/>
</dbReference>
<protein>
    <recommendedName>
        <fullName evidence="2">DUF7702 domain-containing protein</fullName>
    </recommendedName>
</protein>
<evidence type="ECO:0000259" key="2">
    <source>
        <dbReference type="Pfam" id="PF24800"/>
    </source>
</evidence>
<feature type="transmembrane region" description="Helical" evidence="1">
    <location>
        <begin position="110"/>
        <end position="129"/>
    </location>
</feature>
<dbReference type="EMBL" id="JAPMSZ010000009">
    <property type="protein sequence ID" value="KAJ5091258.1"/>
    <property type="molecule type" value="Genomic_DNA"/>
</dbReference>
<reference evidence="3" key="2">
    <citation type="journal article" date="2023" name="IMA Fungus">
        <title>Comparative genomic study of the Penicillium genus elucidates a diverse pangenome and 15 lateral gene transfer events.</title>
        <authorList>
            <person name="Petersen C."/>
            <person name="Sorensen T."/>
            <person name="Nielsen M.R."/>
            <person name="Sondergaard T.E."/>
            <person name="Sorensen J.L."/>
            <person name="Fitzpatrick D.A."/>
            <person name="Frisvad J.C."/>
            <person name="Nielsen K.L."/>
        </authorList>
    </citation>
    <scope>NUCLEOTIDE SEQUENCE</scope>
    <source>
        <strain evidence="3">IBT 34128</strain>
    </source>
</reference>
<evidence type="ECO:0000313" key="3">
    <source>
        <dbReference type="EMBL" id="KAJ5091258.1"/>
    </source>
</evidence>
<gene>
    <name evidence="3" type="ORF">NUU61_006128</name>
</gene>
<organism evidence="3 4">
    <name type="scientific">Penicillium alfredii</name>
    <dbReference type="NCBI Taxonomy" id="1506179"/>
    <lineage>
        <taxon>Eukaryota</taxon>
        <taxon>Fungi</taxon>
        <taxon>Dikarya</taxon>
        <taxon>Ascomycota</taxon>
        <taxon>Pezizomycotina</taxon>
        <taxon>Eurotiomycetes</taxon>
        <taxon>Eurotiomycetidae</taxon>
        <taxon>Eurotiales</taxon>
        <taxon>Aspergillaceae</taxon>
        <taxon>Penicillium</taxon>
    </lineage>
</organism>
<keyword evidence="1" id="KW-0472">Membrane</keyword>
<feature type="transmembrane region" description="Helical" evidence="1">
    <location>
        <begin position="39"/>
        <end position="60"/>
    </location>
</feature>
<dbReference type="OrthoDB" id="2560628at2759"/>